<keyword evidence="3" id="KW-0479">Metal-binding</keyword>
<keyword evidence="8" id="KW-1185">Reference proteome</keyword>
<dbReference type="PATRIC" id="fig|693979.3.peg.2380"/>
<evidence type="ECO:0000256" key="2">
    <source>
        <dbReference type="ARBA" id="ARBA00022519"/>
    </source>
</evidence>
<proteinExistence type="predicted"/>
<dbReference type="EMBL" id="CP002352">
    <property type="protein sequence ID" value="ADV44234.1"/>
    <property type="molecule type" value="Genomic_DNA"/>
</dbReference>
<dbReference type="STRING" id="693979.Bache_2265"/>
<dbReference type="GO" id="GO:0016020">
    <property type="term" value="C:membrane"/>
    <property type="evidence" value="ECO:0007669"/>
    <property type="project" value="GOC"/>
</dbReference>
<keyword evidence="5" id="KW-0464">Manganese</keyword>
<reference evidence="7 8" key="2">
    <citation type="journal article" date="2011" name="Stand. Genomic Sci.">
        <title>Complete genome sequence of Bacteroides helcogenes type strain (P 36-108).</title>
        <authorList>
            <person name="Pati A."/>
            <person name="Gronow S."/>
            <person name="Zeytun A."/>
            <person name="Lapidus A."/>
            <person name="Nolan M."/>
            <person name="Hammon N."/>
            <person name="Deshpande S."/>
            <person name="Cheng J.F."/>
            <person name="Tapia R."/>
            <person name="Han C."/>
            <person name="Goodwin L."/>
            <person name="Pitluck S."/>
            <person name="Liolios K."/>
            <person name="Pagani I."/>
            <person name="Ivanova N."/>
            <person name="Mavromatis K."/>
            <person name="Chen A."/>
            <person name="Palaniappan K."/>
            <person name="Land M."/>
            <person name="Hauser L."/>
            <person name="Chang Y.J."/>
            <person name="Jeffries C.D."/>
            <person name="Detter J.C."/>
            <person name="Brambilla E."/>
            <person name="Rohde M."/>
            <person name="Goker M."/>
            <person name="Woyke T."/>
            <person name="Bristow J."/>
            <person name="Eisen J.A."/>
            <person name="Markowitz V."/>
            <person name="Hugenholtz P."/>
            <person name="Kyrpides N.C."/>
            <person name="Klenk H.P."/>
            <person name="Lucas S."/>
        </authorList>
    </citation>
    <scope>NUCLEOTIDE SEQUENCE [LARGE SCALE GENOMIC DNA]</scope>
    <source>
        <strain evidence="8">ATCC 35417 / DSM 20613 / JCM 6297 / CCUG 15421 / P 36-108</strain>
    </source>
</reference>
<evidence type="ECO:0000256" key="4">
    <source>
        <dbReference type="ARBA" id="ARBA00023136"/>
    </source>
</evidence>
<dbReference type="GO" id="GO:0009245">
    <property type="term" value="P:lipid A biosynthetic process"/>
    <property type="evidence" value="ECO:0007669"/>
    <property type="project" value="TreeGrafter"/>
</dbReference>
<reference key="1">
    <citation type="submission" date="2010-11" db="EMBL/GenBank/DDBJ databases">
        <title>The complete genome of Bacteroides helcogenes P 36-108.</title>
        <authorList>
            <consortium name="US DOE Joint Genome Institute (JGI-PGF)"/>
            <person name="Lucas S."/>
            <person name="Copeland A."/>
            <person name="Lapidus A."/>
            <person name="Bruce D."/>
            <person name="Goodwin L."/>
            <person name="Pitluck S."/>
            <person name="Kyrpides N."/>
            <person name="Mavromatis K."/>
            <person name="Ivanova N."/>
            <person name="Zeytun A."/>
            <person name="Brettin T."/>
            <person name="Detter J.C."/>
            <person name="Tapia R."/>
            <person name="Han C."/>
            <person name="Land M."/>
            <person name="Hauser L."/>
            <person name="Markowitz V."/>
            <person name="Cheng J.-F."/>
            <person name="Hugenholtz P."/>
            <person name="Woyke T."/>
            <person name="Wu D."/>
            <person name="Gronow S."/>
            <person name="Wellnitz S."/>
            <person name="Brambilla E."/>
            <person name="Klenk H.-P."/>
            <person name="Eisen J.A."/>
        </authorList>
    </citation>
    <scope>NUCLEOTIDE SEQUENCE</scope>
    <source>
        <strain>P 36-108</strain>
    </source>
</reference>
<dbReference type="SUPFAM" id="SSF56300">
    <property type="entry name" value="Metallo-dependent phosphatases"/>
    <property type="match status" value="1"/>
</dbReference>
<dbReference type="AlphaFoldDB" id="E6ST03"/>
<dbReference type="Proteomes" id="UP000008630">
    <property type="component" value="Chromosome"/>
</dbReference>
<dbReference type="PANTHER" id="PTHR34990">
    <property type="entry name" value="UDP-2,3-DIACYLGLUCOSAMINE HYDROLASE-RELATED"/>
    <property type="match status" value="1"/>
</dbReference>
<keyword evidence="4" id="KW-0472">Membrane</keyword>
<feature type="domain" description="Calcineurin-like phosphoesterase" evidence="6">
    <location>
        <begin position="10"/>
        <end position="210"/>
    </location>
</feature>
<evidence type="ECO:0000256" key="1">
    <source>
        <dbReference type="ARBA" id="ARBA00022475"/>
    </source>
</evidence>
<keyword evidence="1" id="KW-1003">Cell membrane</keyword>
<dbReference type="InterPro" id="IPR029052">
    <property type="entry name" value="Metallo-depent_PP-like"/>
</dbReference>
<name>E6ST03_BACT6</name>
<dbReference type="RefSeq" id="WP_013547825.1">
    <property type="nucleotide sequence ID" value="NC_014933.1"/>
</dbReference>
<evidence type="ECO:0000313" key="8">
    <source>
        <dbReference type="Proteomes" id="UP000008630"/>
    </source>
</evidence>
<evidence type="ECO:0000256" key="5">
    <source>
        <dbReference type="ARBA" id="ARBA00023211"/>
    </source>
</evidence>
<dbReference type="Pfam" id="PF00149">
    <property type="entry name" value="Metallophos"/>
    <property type="match status" value="1"/>
</dbReference>
<accession>E6ST03</accession>
<dbReference type="HOGENOM" id="CLU_061126_1_0_10"/>
<evidence type="ECO:0000256" key="3">
    <source>
        <dbReference type="ARBA" id="ARBA00022723"/>
    </source>
</evidence>
<dbReference type="Gene3D" id="3.60.21.10">
    <property type="match status" value="1"/>
</dbReference>
<keyword evidence="2" id="KW-0997">Cell inner membrane</keyword>
<dbReference type="InterPro" id="IPR004843">
    <property type="entry name" value="Calcineurin-like_PHP"/>
</dbReference>
<dbReference type="KEGG" id="bhl:Bache_2265"/>
<dbReference type="eggNOG" id="COG2908">
    <property type="taxonomic scope" value="Bacteria"/>
</dbReference>
<dbReference type="OrthoDB" id="9802481at2"/>
<dbReference type="GO" id="GO:0008758">
    <property type="term" value="F:UDP-2,3-diacylglucosamine hydrolase activity"/>
    <property type="evidence" value="ECO:0007669"/>
    <property type="project" value="TreeGrafter"/>
</dbReference>
<dbReference type="PANTHER" id="PTHR34990:SF2">
    <property type="entry name" value="BLL8164 PROTEIN"/>
    <property type="match status" value="1"/>
</dbReference>
<gene>
    <name evidence="7" type="ordered locus">Bache_2265</name>
</gene>
<sequence length="262" mass="30428">MRLRTFYSTIVLSDIHLGTSNSKTVEVSNFLKTVNCRRLILNGDIIDGWALKRGGTRKWQAKHTDFFKVIMKMMEKQGTEVIYIRGNHDDFLDSLAPMTFYNIKIVKEFIHESHGKRYYVTHGDIFDTVTTKMKWMAQLGGVGYDFLLWANRIYNNYRMQHGLPYYSLSQAIKQKVKSAVSYISDFEKELVKFARARKCDGVICGHIHHPANTYYGDIHYLNSGDWVETLSALTEDENGNWDIVRYDEMQMDEHITNVPVAS</sequence>
<organism evidence="7 8">
    <name type="scientific">Bacteroides helcogenes (strain ATCC 35417 / DSM 20613 / JCM 6297 / CCUG 15421 / P 36-108)</name>
    <dbReference type="NCBI Taxonomy" id="693979"/>
    <lineage>
        <taxon>Bacteria</taxon>
        <taxon>Pseudomonadati</taxon>
        <taxon>Bacteroidota</taxon>
        <taxon>Bacteroidia</taxon>
        <taxon>Bacteroidales</taxon>
        <taxon>Bacteroidaceae</taxon>
        <taxon>Bacteroides</taxon>
    </lineage>
</organism>
<evidence type="ECO:0000259" key="6">
    <source>
        <dbReference type="Pfam" id="PF00149"/>
    </source>
</evidence>
<dbReference type="InterPro" id="IPR043461">
    <property type="entry name" value="LpxH-like"/>
</dbReference>
<protein>
    <submittedName>
        <fullName evidence="7">Metallophosphoesterase</fullName>
    </submittedName>
</protein>
<evidence type="ECO:0000313" key="7">
    <source>
        <dbReference type="EMBL" id="ADV44234.1"/>
    </source>
</evidence>
<dbReference type="CDD" id="cd07398">
    <property type="entry name" value="MPP_YbbF-LpxH"/>
    <property type="match status" value="1"/>
</dbReference>
<dbReference type="GO" id="GO:0046872">
    <property type="term" value="F:metal ion binding"/>
    <property type="evidence" value="ECO:0007669"/>
    <property type="project" value="UniProtKB-KW"/>
</dbReference>